<dbReference type="EnsemblPlants" id="OMERI04G22050.1">
    <property type="protein sequence ID" value="OMERI04G22050.1"/>
    <property type="gene ID" value="OMERI04G22050"/>
</dbReference>
<evidence type="ECO:0000313" key="2">
    <source>
        <dbReference type="EnsemblPlants" id="OMERI04G22050.1"/>
    </source>
</evidence>
<name>A0A0E0DIV0_9ORYZ</name>
<feature type="region of interest" description="Disordered" evidence="1">
    <location>
        <begin position="58"/>
        <end position="78"/>
    </location>
</feature>
<reference evidence="2" key="2">
    <citation type="submission" date="2018-05" db="EMBL/GenBank/DDBJ databases">
        <title>OmerRS3 (Oryza meridionalis Reference Sequence Version 3).</title>
        <authorList>
            <person name="Zhang J."/>
            <person name="Kudrna D."/>
            <person name="Lee S."/>
            <person name="Talag J."/>
            <person name="Welchert J."/>
            <person name="Wing R.A."/>
        </authorList>
    </citation>
    <scope>NUCLEOTIDE SEQUENCE [LARGE SCALE GENOMIC DNA]</scope>
    <source>
        <strain evidence="2">cv. OR44</strain>
    </source>
</reference>
<protein>
    <submittedName>
        <fullName evidence="2">Uncharacterized protein</fullName>
    </submittedName>
</protein>
<dbReference type="AlphaFoldDB" id="A0A0E0DIV0"/>
<evidence type="ECO:0000256" key="1">
    <source>
        <dbReference type="SAM" id="MobiDB-lite"/>
    </source>
</evidence>
<dbReference type="HOGENOM" id="CLU_2337166_0_0_1"/>
<reference evidence="2" key="1">
    <citation type="submission" date="2015-04" db="UniProtKB">
        <authorList>
            <consortium name="EnsemblPlants"/>
        </authorList>
    </citation>
    <scope>IDENTIFICATION</scope>
</reference>
<evidence type="ECO:0000313" key="3">
    <source>
        <dbReference type="Proteomes" id="UP000008021"/>
    </source>
</evidence>
<sequence>MGKMRATGPEMELLELLGGGVGAPRVHGGDASPSLSRFSAFSLYFPTPPRLDRAKNERHLIGESRRRGSTKLNDRSSHWEWPESGVVGGCWVTSEQME</sequence>
<proteinExistence type="predicted"/>
<keyword evidence="3" id="KW-1185">Reference proteome</keyword>
<dbReference type="Proteomes" id="UP000008021">
    <property type="component" value="Chromosome 4"/>
</dbReference>
<accession>A0A0E0DIV0</accession>
<organism evidence="2">
    <name type="scientific">Oryza meridionalis</name>
    <dbReference type="NCBI Taxonomy" id="40149"/>
    <lineage>
        <taxon>Eukaryota</taxon>
        <taxon>Viridiplantae</taxon>
        <taxon>Streptophyta</taxon>
        <taxon>Embryophyta</taxon>
        <taxon>Tracheophyta</taxon>
        <taxon>Spermatophyta</taxon>
        <taxon>Magnoliopsida</taxon>
        <taxon>Liliopsida</taxon>
        <taxon>Poales</taxon>
        <taxon>Poaceae</taxon>
        <taxon>BOP clade</taxon>
        <taxon>Oryzoideae</taxon>
        <taxon>Oryzeae</taxon>
        <taxon>Oryzinae</taxon>
        <taxon>Oryza</taxon>
    </lineage>
</organism>
<dbReference type="Gramene" id="OMERI04G22050.1">
    <property type="protein sequence ID" value="OMERI04G22050.1"/>
    <property type="gene ID" value="OMERI04G22050"/>
</dbReference>